<accession>A0AAX6GMK7</accession>
<dbReference type="EMBL" id="JANAVB010017999">
    <property type="protein sequence ID" value="KAJ6830009.1"/>
    <property type="molecule type" value="Genomic_DNA"/>
</dbReference>
<dbReference type="AlphaFoldDB" id="A0AAX6GMK7"/>
<evidence type="ECO:0000256" key="1">
    <source>
        <dbReference type="SAM" id="MobiDB-lite"/>
    </source>
</evidence>
<protein>
    <submittedName>
        <fullName evidence="2">Limonoid UDP-glucosyltransferase isoform X1</fullName>
    </submittedName>
</protein>
<comment type="caution">
    <text evidence="2">The sequence shown here is derived from an EMBL/GenBank/DDBJ whole genome shotgun (WGS) entry which is preliminary data.</text>
</comment>
<evidence type="ECO:0000313" key="2">
    <source>
        <dbReference type="EMBL" id="KAJ6830009.1"/>
    </source>
</evidence>
<proteinExistence type="predicted"/>
<feature type="region of interest" description="Disordered" evidence="1">
    <location>
        <begin position="6"/>
        <end position="36"/>
    </location>
</feature>
<organism evidence="2 3">
    <name type="scientific">Iris pallida</name>
    <name type="common">Sweet iris</name>
    <dbReference type="NCBI Taxonomy" id="29817"/>
    <lineage>
        <taxon>Eukaryota</taxon>
        <taxon>Viridiplantae</taxon>
        <taxon>Streptophyta</taxon>
        <taxon>Embryophyta</taxon>
        <taxon>Tracheophyta</taxon>
        <taxon>Spermatophyta</taxon>
        <taxon>Magnoliopsida</taxon>
        <taxon>Liliopsida</taxon>
        <taxon>Asparagales</taxon>
        <taxon>Iridaceae</taxon>
        <taxon>Iridoideae</taxon>
        <taxon>Irideae</taxon>
        <taxon>Iris</taxon>
    </lineage>
</organism>
<sequence>MEVVIVNRENGERLDPEDRGRDVELPGHVEHPRHERVADDARDRTPFLGLAADKLREAYRTDGGQLRQERVDVAAATWVVVAVCVPSVGEELEAEVAFPDRVERAGCGFCRGADPLADVERGGEGDEEALRREPLCEPEDGVDVALAREGDQEGMGMGCCRCCFFPHGCVWFHYMEAELAYCCIYRDGERERVDDSWIYFIGVAIK</sequence>
<reference evidence="2" key="2">
    <citation type="submission" date="2023-04" db="EMBL/GenBank/DDBJ databases">
        <authorList>
            <person name="Bruccoleri R.E."/>
            <person name="Oakeley E.J."/>
            <person name="Faust A.-M."/>
            <person name="Dessus-Babus S."/>
            <person name="Altorfer M."/>
            <person name="Burckhardt D."/>
            <person name="Oertli M."/>
            <person name="Naumann U."/>
            <person name="Petersen F."/>
            <person name="Wong J."/>
        </authorList>
    </citation>
    <scope>NUCLEOTIDE SEQUENCE</scope>
    <source>
        <strain evidence="2">GSM-AAB239-AS_SAM_17_03QT</strain>
        <tissue evidence="2">Leaf</tissue>
    </source>
</reference>
<evidence type="ECO:0000313" key="3">
    <source>
        <dbReference type="Proteomes" id="UP001140949"/>
    </source>
</evidence>
<name>A0AAX6GMK7_IRIPA</name>
<dbReference type="Proteomes" id="UP001140949">
    <property type="component" value="Unassembled WGS sequence"/>
</dbReference>
<reference evidence="2" key="1">
    <citation type="journal article" date="2023" name="GigaByte">
        <title>Genome assembly of the bearded iris, Iris pallida Lam.</title>
        <authorList>
            <person name="Bruccoleri R.E."/>
            <person name="Oakeley E.J."/>
            <person name="Faust A.M.E."/>
            <person name="Altorfer M."/>
            <person name="Dessus-Babus S."/>
            <person name="Burckhardt D."/>
            <person name="Oertli M."/>
            <person name="Naumann U."/>
            <person name="Petersen F."/>
            <person name="Wong J."/>
        </authorList>
    </citation>
    <scope>NUCLEOTIDE SEQUENCE</scope>
    <source>
        <strain evidence="2">GSM-AAB239-AS_SAM_17_03QT</strain>
    </source>
</reference>
<keyword evidence="3" id="KW-1185">Reference proteome</keyword>
<feature type="compositionally biased region" description="Basic and acidic residues" evidence="1">
    <location>
        <begin position="9"/>
        <end position="36"/>
    </location>
</feature>
<gene>
    <name evidence="2" type="ORF">M6B38_126365</name>
</gene>